<dbReference type="InterPro" id="IPR012951">
    <property type="entry name" value="BBE"/>
</dbReference>
<dbReference type="GO" id="GO:0016491">
    <property type="term" value="F:oxidoreductase activity"/>
    <property type="evidence" value="ECO:0007669"/>
    <property type="project" value="UniProtKB-KW"/>
</dbReference>
<evidence type="ECO:0000256" key="2">
    <source>
        <dbReference type="ARBA" id="ARBA00005466"/>
    </source>
</evidence>
<reference evidence="8" key="1">
    <citation type="journal article" date="2021" name="Nat. Commun.">
        <title>Genetic determinants of endophytism in the Arabidopsis root mycobiome.</title>
        <authorList>
            <person name="Mesny F."/>
            <person name="Miyauchi S."/>
            <person name="Thiergart T."/>
            <person name="Pickel B."/>
            <person name="Atanasova L."/>
            <person name="Karlsson M."/>
            <person name="Huettel B."/>
            <person name="Barry K.W."/>
            <person name="Haridas S."/>
            <person name="Chen C."/>
            <person name="Bauer D."/>
            <person name="Andreopoulos W."/>
            <person name="Pangilinan J."/>
            <person name="LaButti K."/>
            <person name="Riley R."/>
            <person name="Lipzen A."/>
            <person name="Clum A."/>
            <person name="Drula E."/>
            <person name="Henrissat B."/>
            <person name="Kohler A."/>
            <person name="Grigoriev I.V."/>
            <person name="Martin F.M."/>
            <person name="Hacquard S."/>
        </authorList>
    </citation>
    <scope>NUCLEOTIDE SEQUENCE</scope>
    <source>
        <strain evidence="8">MPI-CAGE-CH-0235</strain>
    </source>
</reference>
<organism evidence="8 9">
    <name type="scientific">Stachybotrys elegans</name>
    <dbReference type="NCBI Taxonomy" id="80388"/>
    <lineage>
        <taxon>Eukaryota</taxon>
        <taxon>Fungi</taxon>
        <taxon>Dikarya</taxon>
        <taxon>Ascomycota</taxon>
        <taxon>Pezizomycotina</taxon>
        <taxon>Sordariomycetes</taxon>
        <taxon>Hypocreomycetidae</taxon>
        <taxon>Hypocreales</taxon>
        <taxon>Stachybotryaceae</taxon>
        <taxon>Stachybotrys</taxon>
    </lineage>
</organism>
<dbReference type="Gene3D" id="3.30.465.10">
    <property type="match status" value="2"/>
</dbReference>
<comment type="similarity">
    <text evidence="2">Belongs to the oxygen-dependent FAD-linked oxidoreductase family.</text>
</comment>
<keyword evidence="4" id="KW-0274">FAD</keyword>
<proteinExistence type="inferred from homology"/>
<feature type="signal peptide" evidence="6">
    <location>
        <begin position="1"/>
        <end position="16"/>
    </location>
</feature>
<dbReference type="PANTHER" id="PTHR42973">
    <property type="entry name" value="BINDING OXIDOREDUCTASE, PUTATIVE (AFU_ORTHOLOGUE AFUA_1G17690)-RELATED"/>
    <property type="match status" value="1"/>
</dbReference>
<accession>A0A8K0WJP0</accession>
<evidence type="ECO:0000256" key="1">
    <source>
        <dbReference type="ARBA" id="ARBA00001974"/>
    </source>
</evidence>
<dbReference type="GO" id="GO:0071949">
    <property type="term" value="F:FAD binding"/>
    <property type="evidence" value="ECO:0007669"/>
    <property type="project" value="InterPro"/>
</dbReference>
<keyword evidence="5" id="KW-0560">Oxidoreductase</keyword>
<sequence length="578" mass="62980">MFYSWLLALCATAVLATPPRQATCRNIPGDPSWPKLPEWNRLNRTVNGRLIATVPISHVCHDPTYDEEACNALRRDWGPPHVQLAAPAEFFAPWFLNQSCVPQTDRSRPCELGNYAVYSIDVRSPQDAAAGMAFAQQHNIRLTIQNTGHDITGKSSGLGSLSLWTHNLRNIQLIESYRSSYYNGPAVKVAAGVLGGDALEFATNHGYRLVGGNCPTVGVAGGFTQGGGYGPLTAMYGLSADNVLEWEVVTADGRLLVATPTKNRDLYYALSGGGGGTYGVVMSMTTRLFPEEPVARASLTFNVSTAGSTDSYWNAIATFVDYIPSLVEKGLGLSFEIREETFAVTNILAADGTTSEELQDIIQPLLSGLSEVNGLPAESLGLDIVSMPTHYELYTTTGAVANTSSPSSIGGHFFSRESVAANAAGILDVLRLATQDNLFRVSCQAFDVRSPVRSRPVAENGVTDSWRDNLFNCFFPTIWTWTNTNVDEHWSEVAGLQDRMMNVITPAVEAVSQGDGAYINGVNHAQPNFQDILYGHKYEHLRAIKRRYDPKDLFYAVTAVGSEVWSPDSSGRLCRRRV</sequence>
<comment type="cofactor">
    <cofactor evidence="1">
        <name>FAD</name>
        <dbReference type="ChEBI" id="CHEBI:57692"/>
    </cofactor>
</comment>
<comment type="caution">
    <text evidence="8">The sequence shown here is derived from an EMBL/GenBank/DDBJ whole genome shotgun (WGS) entry which is preliminary data.</text>
</comment>
<evidence type="ECO:0000259" key="7">
    <source>
        <dbReference type="PROSITE" id="PS51387"/>
    </source>
</evidence>
<dbReference type="Pfam" id="PF08031">
    <property type="entry name" value="BBE"/>
    <property type="match status" value="1"/>
</dbReference>
<dbReference type="InterPro" id="IPR016166">
    <property type="entry name" value="FAD-bd_PCMH"/>
</dbReference>
<evidence type="ECO:0000256" key="5">
    <source>
        <dbReference type="ARBA" id="ARBA00023002"/>
    </source>
</evidence>
<protein>
    <submittedName>
        <fullName evidence="8">FAD binding domain protein</fullName>
    </submittedName>
</protein>
<dbReference type="SUPFAM" id="SSF56176">
    <property type="entry name" value="FAD-binding/transporter-associated domain-like"/>
    <property type="match status" value="1"/>
</dbReference>
<dbReference type="InterPro" id="IPR036318">
    <property type="entry name" value="FAD-bd_PCMH-like_sf"/>
</dbReference>
<dbReference type="InterPro" id="IPR050416">
    <property type="entry name" value="FAD-linked_Oxidoreductase"/>
</dbReference>
<evidence type="ECO:0000313" key="8">
    <source>
        <dbReference type="EMBL" id="KAH7304235.1"/>
    </source>
</evidence>
<feature type="chain" id="PRO_5035431208" evidence="6">
    <location>
        <begin position="17"/>
        <end position="578"/>
    </location>
</feature>
<evidence type="ECO:0000256" key="6">
    <source>
        <dbReference type="SAM" id="SignalP"/>
    </source>
</evidence>
<name>A0A8K0WJP0_9HYPO</name>
<dbReference type="AlphaFoldDB" id="A0A8K0WJP0"/>
<dbReference type="EMBL" id="JAGPNK010000024">
    <property type="protein sequence ID" value="KAH7304235.1"/>
    <property type="molecule type" value="Genomic_DNA"/>
</dbReference>
<dbReference type="InterPro" id="IPR006094">
    <property type="entry name" value="Oxid_FAD_bind_N"/>
</dbReference>
<dbReference type="InterPro" id="IPR016169">
    <property type="entry name" value="FAD-bd_PCMH_sub2"/>
</dbReference>
<dbReference type="Proteomes" id="UP000813444">
    <property type="component" value="Unassembled WGS sequence"/>
</dbReference>
<dbReference type="PANTHER" id="PTHR42973:SF39">
    <property type="entry name" value="FAD-BINDING PCMH-TYPE DOMAIN-CONTAINING PROTEIN"/>
    <property type="match status" value="1"/>
</dbReference>
<keyword evidence="9" id="KW-1185">Reference proteome</keyword>
<keyword evidence="3" id="KW-0285">Flavoprotein</keyword>
<feature type="domain" description="FAD-binding PCMH-type" evidence="7">
    <location>
        <begin position="112"/>
        <end position="291"/>
    </location>
</feature>
<evidence type="ECO:0000256" key="4">
    <source>
        <dbReference type="ARBA" id="ARBA00022827"/>
    </source>
</evidence>
<dbReference type="OrthoDB" id="9983560at2759"/>
<dbReference type="PROSITE" id="PS51387">
    <property type="entry name" value="FAD_PCMH"/>
    <property type="match status" value="1"/>
</dbReference>
<dbReference type="Pfam" id="PF01565">
    <property type="entry name" value="FAD_binding_4"/>
    <property type="match status" value="1"/>
</dbReference>
<keyword evidence="6" id="KW-0732">Signal</keyword>
<evidence type="ECO:0000313" key="9">
    <source>
        <dbReference type="Proteomes" id="UP000813444"/>
    </source>
</evidence>
<evidence type="ECO:0000256" key="3">
    <source>
        <dbReference type="ARBA" id="ARBA00022630"/>
    </source>
</evidence>
<gene>
    <name evidence="8" type="ORF">B0I35DRAFT_363488</name>
</gene>